<evidence type="ECO:0008006" key="6">
    <source>
        <dbReference type="Google" id="ProtNLM"/>
    </source>
</evidence>
<keyword evidence="5" id="KW-1185">Reference proteome</keyword>
<dbReference type="EMBL" id="EQ973790">
    <property type="protein sequence ID" value="EEF47227.1"/>
    <property type="molecule type" value="Genomic_DNA"/>
</dbReference>
<gene>
    <name evidence="4" type="ORF">RCOM_1346060</name>
</gene>
<keyword evidence="2" id="KW-0341">Growth regulation</keyword>
<reference evidence="5" key="1">
    <citation type="journal article" date="2010" name="Nat. Biotechnol.">
        <title>Draft genome sequence of the oilseed species Ricinus communis.</title>
        <authorList>
            <person name="Chan A.P."/>
            <person name="Crabtree J."/>
            <person name="Zhao Q."/>
            <person name="Lorenzi H."/>
            <person name="Orvis J."/>
            <person name="Puiu D."/>
            <person name="Melake-Berhan A."/>
            <person name="Jones K.M."/>
            <person name="Redman J."/>
            <person name="Chen G."/>
            <person name="Cahoon E.B."/>
            <person name="Gedil M."/>
            <person name="Stanke M."/>
            <person name="Haas B.J."/>
            <person name="Wortman J.R."/>
            <person name="Fraser-Liggett C.M."/>
            <person name="Ravel J."/>
            <person name="Rabinowicz P.D."/>
        </authorList>
    </citation>
    <scope>NUCLEOTIDE SEQUENCE [LARGE SCALE GENOMIC DNA]</scope>
    <source>
        <strain evidence="5">cv. Hale</strain>
    </source>
</reference>
<protein>
    <recommendedName>
        <fullName evidence="6">DUF724 domain-containing protein</fullName>
    </recommendedName>
</protein>
<dbReference type="AlphaFoldDB" id="B9RNA4"/>
<organism evidence="4 5">
    <name type="scientific">Ricinus communis</name>
    <name type="common">Castor bean</name>
    <dbReference type="NCBI Taxonomy" id="3988"/>
    <lineage>
        <taxon>Eukaryota</taxon>
        <taxon>Viridiplantae</taxon>
        <taxon>Streptophyta</taxon>
        <taxon>Embryophyta</taxon>
        <taxon>Tracheophyta</taxon>
        <taxon>Spermatophyta</taxon>
        <taxon>Magnoliopsida</taxon>
        <taxon>eudicotyledons</taxon>
        <taxon>Gunneridae</taxon>
        <taxon>Pentapetalae</taxon>
        <taxon>rosids</taxon>
        <taxon>fabids</taxon>
        <taxon>Malpighiales</taxon>
        <taxon>Euphorbiaceae</taxon>
        <taxon>Acalyphoideae</taxon>
        <taxon>Acalypheae</taxon>
        <taxon>Ricinus</taxon>
    </lineage>
</organism>
<dbReference type="Proteomes" id="UP000008311">
    <property type="component" value="Unassembled WGS sequence"/>
</dbReference>
<evidence type="ECO:0000313" key="4">
    <source>
        <dbReference type="EMBL" id="EEF47227.1"/>
    </source>
</evidence>
<dbReference type="eggNOG" id="ENOG502QTQX">
    <property type="taxonomic scope" value="Eukaryota"/>
</dbReference>
<evidence type="ECO:0000313" key="5">
    <source>
        <dbReference type="Proteomes" id="UP000008311"/>
    </source>
</evidence>
<feature type="coiled-coil region" evidence="3">
    <location>
        <begin position="177"/>
        <end position="225"/>
    </location>
</feature>
<evidence type="ECO:0000256" key="2">
    <source>
        <dbReference type="ARBA" id="ARBA00022604"/>
    </source>
</evidence>
<dbReference type="InParanoid" id="B9RNA4"/>
<proteinExistence type="predicted"/>
<evidence type="ECO:0000256" key="1">
    <source>
        <dbReference type="ARBA" id="ARBA00022448"/>
    </source>
</evidence>
<dbReference type="FunCoup" id="B9RNA4">
    <property type="interactions" value="136"/>
</dbReference>
<evidence type="ECO:0000256" key="3">
    <source>
        <dbReference type="SAM" id="Coils"/>
    </source>
</evidence>
<name>B9RNA4_RICCO</name>
<keyword evidence="1" id="KW-0813">Transport</keyword>
<dbReference type="InterPro" id="IPR007930">
    <property type="entry name" value="DUF724"/>
</dbReference>
<accession>B9RNA4</accession>
<sequence>MAVTTGSKAVVDDDQPLSTWIGGMHSSVSGEELVLSSGRSSCGWDEMRERHVDRAMVSSVNEIQHDCRADRNECLPFVKRSLVWKTIESMEIFRIMPQKPHFHPLADCKEEYREGSAIGIMVTFASLFEKITSLRLDDSESVLLSTLESLLDLEKHGFDVTMPRNRVKELLLIKNGKEELLNETKDVEKQIREHTDESGNLDAKIKDIEKKIMELQEELATSKSVMETKKISISRLQLHMHSLNTRISNARDSFDKIASAPWKLP</sequence>
<dbReference type="Pfam" id="PF05266">
    <property type="entry name" value="DUF724"/>
    <property type="match status" value="1"/>
</dbReference>
<keyword evidence="3" id="KW-0175">Coiled coil</keyword>